<evidence type="ECO:0000313" key="4">
    <source>
        <dbReference type="EMBL" id="NLR68848.1"/>
    </source>
</evidence>
<protein>
    <submittedName>
        <fullName evidence="4">SCO family protein</fullName>
    </submittedName>
</protein>
<dbReference type="SUPFAM" id="SSF52833">
    <property type="entry name" value="Thioredoxin-like"/>
    <property type="match status" value="1"/>
</dbReference>
<reference evidence="4 5" key="1">
    <citation type="submission" date="2020-04" db="EMBL/GenBank/DDBJ databases">
        <authorList>
            <person name="Yin C."/>
        </authorList>
    </citation>
    <scope>NUCLEOTIDE SEQUENCE [LARGE SCALE GENOMIC DNA]</scope>
    <source>
        <strain evidence="4 5">Ae27</strain>
    </source>
</reference>
<dbReference type="AlphaFoldDB" id="A0A847S6Y4"/>
<feature type="binding site" evidence="2">
    <location>
        <position position="171"/>
    </location>
    <ligand>
        <name>Cu cation</name>
        <dbReference type="ChEBI" id="CHEBI:23378"/>
    </ligand>
</feature>
<dbReference type="InterPro" id="IPR003782">
    <property type="entry name" value="SCO1/SenC"/>
</dbReference>
<dbReference type="PANTHER" id="PTHR12151:SF25">
    <property type="entry name" value="LINALOOL DEHYDRATASE_ISOMERASE DOMAIN-CONTAINING PROTEIN"/>
    <property type="match status" value="1"/>
</dbReference>
<keyword evidence="2" id="KW-0479">Metal-binding</keyword>
<comment type="caution">
    <text evidence="4">The sequence shown here is derived from an EMBL/GenBank/DDBJ whole genome shotgun (WGS) entry which is preliminary data.</text>
</comment>
<organism evidence="4 5">
    <name type="scientific">Chitinophaga varians</name>
    <dbReference type="NCBI Taxonomy" id="2202339"/>
    <lineage>
        <taxon>Bacteria</taxon>
        <taxon>Pseudomonadati</taxon>
        <taxon>Bacteroidota</taxon>
        <taxon>Chitinophagia</taxon>
        <taxon>Chitinophagales</taxon>
        <taxon>Chitinophagaceae</taxon>
        <taxon>Chitinophaga</taxon>
    </lineage>
</organism>
<dbReference type="CDD" id="cd02968">
    <property type="entry name" value="SCO"/>
    <property type="match status" value="1"/>
</dbReference>
<dbReference type="InterPro" id="IPR036249">
    <property type="entry name" value="Thioredoxin-like_sf"/>
</dbReference>
<evidence type="ECO:0000256" key="3">
    <source>
        <dbReference type="PIRSR" id="PIRSR603782-2"/>
    </source>
</evidence>
<dbReference type="Pfam" id="PF02630">
    <property type="entry name" value="SCO1-SenC"/>
    <property type="match status" value="1"/>
</dbReference>
<evidence type="ECO:0000313" key="5">
    <source>
        <dbReference type="Proteomes" id="UP000570474"/>
    </source>
</evidence>
<proteinExistence type="inferred from homology"/>
<sequence length="210" mass="23943">MRVVMSLLLCMLLISACRQTEKRLPYLGTPIVTEHFVNGHTVYDSAYPVIPAFSLTDQDSLTVTQQTFNGKIYVADFIFLSCPTICPTMNDNMLQVYHHFKNEDRVNFLSHSIDPKNDTILRLKAYAKSLHITDNKWRFVTGNQDTVFRLAEKGYYAAAAKDSTAPGNYIHSGGFFLIDKQRHIRGMYNGTDKEAMQHLVRDIETLLKEG</sequence>
<gene>
    <name evidence="4" type="ORF">HGH92_31395</name>
</gene>
<dbReference type="RefSeq" id="WP_168874801.1">
    <property type="nucleotide sequence ID" value="NZ_JABAIA010000004.1"/>
</dbReference>
<accession>A0A847S6Y4</accession>
<dbReference type="PANTHER" id="PTHR12151">
    <property type="entry name" value="ELECTRON TRANSPORT PROTIN SCO1/SENC FAMILY MEMBER"/>
    <property type="match status" value="1"/>
</dbReference>
<dbReference type="Proteomes" id="UP000570474">
    <property type="component" value="Unassembled WGS sequence"/>
</dbReference>
<feature type="disulfide bond" description="Redox-active" evidence="3">
    <location>
        <begin position="82"/>
        <end position="86"/>
    </location>
</feature>
<comment type="similarity">
    <text evidence="1">Belongs to the SCO1/2 family.</text>
</comment>
<evidence type="ECO:0000256" key="1">
    <source>
        <dbReference type="ARBA" id="ARBA00010996"/>
    </source>
</evidence>
<dbReference type="Gene3D" id="3.40.30.10">
    <property type="entry name" value="Glutaredoxin"/>
    <property type="match status" value="1"/>
</dbReference>
<evidence type="ECO:0000256" key="2">
    <source>
        <dbReference type="PIRSR" id="PIRSR603782-1"/>
    </source>
</evidence>
<feature type="binding site" evidence="2">
    <location>
        <position position="82"/>
    </location>
    <ligand>
        <name>Cu cation</name>
        <dbReference type="ChEBI" id="CHEBI:23378"/>
    </ligand>
</feature>
<dbReference type="PROSITE" id="PS51257">
    <property type="entry name" value="PROKAR_LIPOPROTEIN"/>
    <property type="match status" value="1"/>
</dbReference>
<dbReference type="GO" id="GO:0046872">
    <property type="term" value="F:metal ion binding"/>
    <property type="evidence" value="ECO:0007669"/>
    <property type="project" value="UniProtKB-KW"/>
</dbReference>
<name>A0A847S6Y4_9BACT</name>
<dbReference type="EMBL" id="JABAIA010000004">
    <property type="protein sequence ID" value="NLR68848.1"/>
    <property type="molecule type" value="Genomic_DNA"/>
</dbReference>
<keyword evidence="3" id="KW-1015">Disulfide bond</keyword>
<feature type="binding site" evidence="2">
    <location>
        <position position="86"/>
    </location>
    <ligand>
        <name>Cu cation</name>
        <dbReference type="ChEBI" id="CHEBI:23378"/>
    </ligand>
</feature>
<keyword evidence="2" id="KW-0186">Copper</keyword>
<keyword evidence="5" id="KW-1185">Reference proteome</keyword>